<proteinExistence type="predicted"/>
<organism evidence="1 2">
    <name type="scientific">Hirschia litorea</name>
    <dbReference type="NCBI Taxonomy" id="1199156"/>
    <lineage>
        <taxon>Bacteria</taxon>
        <taxon>Pseudomonadati</taxon>
        <taxon>Pseudomonadota</taxon>
        <taxon>Alphaproteobacteria</taxon>
        <taxon>Hyphomonadales</taxon>
        <taxon>Hyphomonadaceae</taxon>
        <taxon>Hirschia</taxon>
    </lineage>
</organism>
<dbReference type="SUPFAM" id="SSF51905">
    <property type="entry name" value="FAD/NAD(P)-binding domain"/>
    <property type="match status" value="1"/>
</dbReference>
<comment type="caution">
    <text evidence="1">The sequence shown here is derived from an EMBL/GenBank/DDBJ whole genome shotgun (WGS) entry which is preliminary data.</text>
</comment>
<sequence length="502" mass="56796">MTNTQIQKIVIVGGGTAGWISAAALAKLLPPSISVTLIESDSIATVGVGEATIPQIRRLNGMLGLNENTFLKATKGTIKLGIEFSNWGKIGESYLHTFGDVGLNLSNLQFHHYWKRAQEEGKQSSLWDYSLHHKVAYSNKFDRLERIGKTGMTGLSYAFHFDAGLYARFLRNFAETSGVTRIEGFVKQTVLNPHTGFIDHVKLENGPQIEGDLFIDCSGFRGLLIDKALGVSYQDWTHWLPCNRAIAVPSQSTRPLVPYTKSIAHTAGWQWRIPLQHRTGNGHVYSDQFMQDETALEILLSNLDGPPIADPNHIRFTTGRREKFWHKNCISIGLSSGFLEPLESTSIHLIQSNISRLIELLPTQKMEPANINEYNRQVSKEYELIRDFIILHYHCTQREDSDFWRYCKNMDIPDSLKQKLELFSATGRIHKEPEDLFREASWVQVMIGQGLIPQSYHAMADRLSTDQLEKFLADIDAIIAQAEAQLPSHEDFLTRNCQVDLQ</sequence>
<reference evidence="2" key="1">
    <citation type="journal article" date="2019" name="Int. J. Syst. Evol. Microbiol.">
        <title>The Global Catalogue of Microorganisms (GCM) 10K type strain sequencing project: providing services to taxonomists for standard genome sequencing and annotation.</title>
        <authorList>
            <consortium name="The Broad Institute Genomics Platform"/>
            <consortium name="The Broad Institute Genome Sequencing Center for Infectious Disease"/>
            <person name="Wu L."/>
            <person name="Ma J."/>
        </authorList>
    </citation>
    <scope>NUCLEOTIDE SEQUENCE [LARGE SCALE GENOMIC DNA]</scope>
    <source>
        <strain evidence="2">CCUG 51308</strain>
    </source>
</reference>
<gene>
    <name evidence="1" type="ORF">ACFQS8_14405</name>
</gene>
<name>A0ABW2IPD3_9PROT</name>
<dbReference type="PANTHER" id="PTHR43747:SF4">
    <property type="entry name" value="FLAVIN-DEPENDENT TRYPTOPHAN HALOGENASE"/>
    <property type="match status" value="1"/>
</dbReference>
<keyword evidence="2" id="KW-1185">Reference proteome</keyword>
<dbReference type="InterPro" id="IPR050816">
    <property type="entry name" value="Flavin-dep_Halogenase_NPB"/>
</dbReference>
<dbReference type="Gene3D" id="3.50.50.60">
    <property type="entry name" value="FAD/NAD(P)-binding domain"/>
    <property type="match status" value="1"/>
</dbReference>
<dbReference type="RefSeq" id="WP_382168565.1">
    <property type="nucleotide sequence ID" value="NZ_JBHTBR010000005.1"/>
</dbReference>
<dbReference type="PIRSF" id="PIRSF011396">
    <property type="entry name" value="Trp_halogenase"/>
    <property type="match status" value="1"/>
</dbReference>
<dbReference type="Pfam" id="PF04820">
    <property type="entry name" value="Trp_halogenase"/>
    <property type="match status" value="1"/>
</dbReference>
<dbReference type="InterPro" id="IPR006905">
    <property type="entry name" value="Flavin_halogenase"/>
</dbReference>
<accession>A0ABW2IPD3</accession>
<evidence type="ECO:0000313" key="1">
    <source>
        <dbReference type="EMBL" id="MFC7292819.1"/>
    </source>
</evidence>
<keyword evidence="1" id="KW-0560">Oxidoreductase</keyword>
<protein>
    <submittedName>
        <fullName evidence="1">Tryptophan halogenase family protein</fullName>
        <ecNumber evidence="1">1.14.19.-</ecNumber>
    </submittedName>
</protein>
<dbReference type="EMBL" id="JBHTBR010000005">
    <property type="protein sequence ID" value="MFC7292819.1"/>
    <property type="molecule type" value="Genomic_DNA"/>
</dbReference>
<dbReference type="InterPro" id="IPR036188">
    <property type="entry name" value="FAD/NAD-bd_sf"/>
</dbReference>
<evidence type="ECO:0000313" key="2">
    <source>
        <dbReference type="Proteomes" id="UP001596492"/>
    </source>
</evidence>
<dbReference type="GO" id="GO:0016491">
    <property type="term" value="F:oxidoreductase activity"/>
    <property type="evidence" value="ECO:0007669"/>
    <property type="project" value="UniProtKB-KW"/>
</dbReference>
<dbReference type="InterPro" id="IPR033856">
    <property type="entry name" value="Trp_halogen"/>
</dbReference>
<dbReference type="Proteomes" id="UP001596492">
    <property type="component" value="Unassembled WGS sequence"/>
</dbReference>
<dbReference type="EC" id="1.14.19.-" evidence="1"/>
<dbReference type="PANTHER" id="PTHR43747">
    <property type="entry name" value="FAD-BINDING PROTEIN"/>
    <property type="match status" value="1"/>
</dbReference>